<sequence>MNALMLSALSTFFVLFCAIVGGGVIRMAPDTEQPPMATEIQMDAMLERMMPKHRIKRMKNMLEASNLKEGQRTANHQAGYAGGCAMNPQCPRITFMTTFRGGRTDFKKRNNYNKKQLEAMLELYLGGPMGEGVLTGPIELVGLQHDIEMAYNITCLLFQKFGENDDPELAIEWPAPCQMDKATRDKASKYIVAIAERMLPRFETNKKVLEKLADRIREKGWISEDETYTFLNQLH</sequence>
<organism evidence="2 3">
    <name type="scientific">Heterodera trifolii</name>
    <dbReference type="NCBI Taxonomy" id="157864"/>
    <lineage>
        <taxon>Eukaryota</taxon>
        <taxon>Metazoa</taxon>
        <taxon>Ecdysozoa</taxon>
        <taxon>Nematoda</taxon>
        <taxon>Chromadorea</taxon>
        <taxon>Rhabditida</taxon>
        <taxon>Tylenchina</taxon>
        <taxon>Tylenchomorpha</taxon>
        <taxon>Tylenchoidea</taxon>
        <taxon>Heteroderidae</taxon>
        <taxon>Heteroderinae</taxon>
        <taxon>Heterodera</taxon>
    </lineage>
</organism>
<protein>
    <recommendedName>
        <fullName evidence="4">Effector protein</fullName>
    </recommendedName>
</protein>
<name>A0ABD2JL87_9BILA</name>
<feature type="signal peptide" evidence="1">
    <location>
        <begin position="1"/>
        <end position="22"/>
    </location>
</feature>
<evidence type="ECO:0000313" key="3">
    <source>
        <dbReference type="Proteomes" id="UP001620626"/>
    </source>
</evidence>
<keyword evidence="3" id="KW-1185">Reference proteome</keyword>
<evidence type="ECO:0000313" key="2">
    <source>
        <dbReference type="EMBL" id="KAL3091395.1"/>
    </source>
</evidence>
<comment type="caution">
    <text evidence="2">The sequence shown here is derived from an EMBL/GenBank/DDBJ whole genome shotgun (WGS) entry which is preliminary data.</text>
</comment>
<dbReference type="EMBL" id="JBICBT010000942">
    <property type="protein sequence ID" value="KAL3091395.1"/>
    <property type="molecule type" value="Genomic_DNA"/>
</dbReference>
<dbReference type="AlphaFoldDB" id="A0ABD2JL87"/>
<feature type="chain" id="PRO_5044812860" description="Effector protein" evidence="1">
    <location>
        <begin position="23"/>
        <end position="235"/>
    </location>
</feature>
<evidence type="ECO:0000256" key="1">
    <source>
        <dbReference type="SAM" id="SignalP"/>
    </source>
</evidence>
<proteinExistence type="predicted"/>
<dbReference type="Proteomes" id="UP001620626">
    <property type="component" value="Unassembled WGS sequence"/>
</dbReference>
<accession>A0ABD2JL87</accession>
<gene>
    <name evidence="2" type="ORF">niasHT_025157</name>
</gene>
<dbReference type="InterPro" id="IPR037219">
    <property type="entry name" value="Peptidase_M41-like"/>
</dbReference>
<dbReference type="Gene3D" id="1.20.58.760">
    <property type="entry name" value="Peptidase M41"/>
    <property type="match status" value="1"/>
</dbReference>
<evidence type="ECO:0008006" key="4">
    <source>
        <dbReference type="Google" id="ProtNLM"/>
    </source>
</evidence>
<dbReference type="SUPFAM" id="SSF140990">
    <property type="entry name" value="FtsH protease domain-like"/>
    <property type="match status" value="1"/>
</dbReference>
<reference evidence="2 3" key="1">
    <citation type="submission" date="2024-10" db="EMBL/GenBank/DDBJ databases">
        <authorList>
            <person name="Kim D."/>
        </authorList>
    </citation>
    <scope>NUCLEOTIDE SEQUENCE [LARGE SCALE GENOMIC DNA]</scope>
    <source>
        <strain evidence="2">BH-2024</strain>
    </source>
</reference>
<keyword evidence="1" id="KW-0732">Signal</keyword>